<dbReference type="InParanoid" id="A0A2P6NLC3"/>
<dbReference type="PANTHER" id="PTHR48081:SF33">
    <property type="entry name" value="KYNURENINE FORMAMIDASE"/>
    <property type="match status" value="1"/>
</dbReference>
<protein>
    <submittedName>
        <fullName evidence="3">Esterase LipO</fullName>
    </submittedName>
</protein>
<dbReference type="PANTHER" id="PTHR48081">
    <property type="entry name" value="AB HYDROLASE SUPERFAMILY PROTEIN C4A8.06C"/>
    <property type="match status" value="1"/>
</dbReference>
<dbReference type="Proteomes" id="UP000241769">
    <property type="component" value="Unassembled WGS sequence"/>
</dbReference>
<comment type="caution">
    <text evidence="3">The sequence shown here is derived from an EMBL/GenBank/DDBJ whole genome shotgun (WGS) entry which is preliminary data.</text>
</comment>
<evidence type="ECO:0000313" key="4">
    <source>
        <dbReference type="Proteomes" id="UP000241769"/>
    </source>
</evidence>
<dbReference type="Pfam" id="PF20434">
    <property type="entry name" value="BD-FAE"/>
    <property type="match status" value="1"/>
</dbReference>
<dbReference type="InterPro" id="IPR049492">
    <property type="entry name" value="BD-FAE-like_dom"/>
</dbReference>
<dbReference type="InterPro" id="IPR050300">
    <property type="entry name" value="GDXG_lipolytic_enzyme"/>
</dbReference>
<dbReference type="OrthoDB" id="19653at2759"/>
<dbReference type="GO" id="GO:0016787">
    <property type="term" value="F:hydrolase activity"/>
    <property type="evidence" value="ECO:0007669"/>
    <property type="project" value="UniProtKB-KW"/>
</dbReference>
<organism evidence="3 4">
    <name type="scientific">Planoprotostelium fungivorum</name>
    <dbReference type="NCBI Taxonomy" id="1890364"/>
    <lineage>
        <taxon>Eukaryota</taxon>
        <taxon>Amoebozoa</taxon>
        <taxon>Evosea</taxon>
        <taxon>Variosea</taxon>
        <taxon>Cavosteliida</taxon>
        <taxon>Cavosteliaceae</taxon>
        <taxon>Planoprotostelium</taxon>
    </lineage>
</organism>
<evidence type="ECO:0000256" key="1">
    <source>
        <dbReference type="ARBA" id="ARBA00022801"/>
    </source>
</evidence>
<keyword evidence="1" id="KW-0378">Hydrolase</keyword>
<accession>A0A2P6NLC3</accession>
<name>A0A2P6NLC3_9EUKA</name>
<proteinExistence type="predicted"/>
<dbReference type="Gene3D" id="3.40.50.1820">
    <property type="entry name" value="alpha/beta hydrolase"/>
    <property type="match status" value="1"/>
</dbReference>
<dbReference type="InterPro" id="IPR029058">
    <property type="entry name" value="AB_hydrolase_fold"/>
</dbReference>
<gene>
    <name evidence="3" type="ORF">PROFUN_07862</name>
</gene>
<feature type="domain" description="BD-FAE-like" evidence="2">
    <location>
        <begin position="208"/>
        <end position="404"/>
    </location>
</feature>
<keyword evidence="4" id="KW-1185">Reference proteome</keyword>
<dbReference type="AlphaFoldDB" id="A0A2P6NLC3"/>
<dbReference type="EMBL" id="MDYQ01000057">
    <property type="protein sequence ID" value="PRP84760.1"/>
    <property type="molecule type" value="Genomic_DNA"/>
</dbReference>
<dbReference type="STRING" id="1890364.A0A2P6NLC3"/>
<evidence type="ECO:0000259" key="2">
    <source>
        <dbReference type="Pfam" id="PF20434"/>
    </source>
</evidence>
<sequence>MTSRLVPFASLNDDDGMSDSKNHLMPFTARPKCHTTNACVLIRNTDRHCAVRAYNLKDDHLAVVFYFKPSAIPSKSPLQTKVIGSFISSTIGDLSLLFISIRFLLLLFFRSNGVYDHPLSTPFLLLNVANMVASFYGLYESIESRRIFIQALEKQGIPSDAPSVFSKSFWTRYTNPFWIGLDVQTHLCYATERELAEVPKKDRHMLTLDVITPSSCSSNSRRPVFVFVHGGAWYMGSKRNPYPLLRSIAQEGWIVVSVDYRLAPTYPYPSSVVDVKRAIRWVKKNIGEYGGDASFVTVGGDSAGGHIAAMVALSSNRPEYQPNFEDVDTSVKACVAINAVLRLSIQQFGAWFAEFISGREKGEDHTKFLLEHSPVHHVHKDSVPFLVFHGEADVIVDILTAENFVVKYKQANPNKITFIRLKRGTHIYHAFSCPRTHYQAFTMERWLQNIRKLNADS</sequence>
<evidence type="ECO:0000313" key="3">
    <source>
        <dbReference type="EMBL" id="PRP84760.1"/>
    </source>
</evidence>
<dbReference type="SUPFAM" id="SSF53474">
    <property type="entry name" value="alpha/beta-Hydrolases"/>
    <property type="match status" value="1"/>
</dbReference>
<reference evidence="3 4" key="1">
    <citation type="journal article" date="2018" name="Genome Biol. Evol.">
        <title>Multiple Roots of Fruiting Body Formation in Amoebozoa.</title>
        <authorList>
            <person name="Hillmann F."/>
            <person name="Forbes G."/>
            <person name="Novohradska S."/>
            <person name="Ferling I."/>
            <person name="Riege K."/>
            <person name="Groth M."/>
            <person name="Westermann M."/>
            <person name="Marz M."/>
            <person name="Spaller T."/>
            <person name="Winckler T."/>
            <person name="Schaap P."/>
            <person name="Glockner G."/>
        </authorList>
    </citation>
    <scope>NUCLEOTIDE SEQUENCE [LARGE SCALE GENOMIC DNA]</scope>
    <source>
        <strain evidence="3 4">Jena</strain>
    </source>
</reference>